<name>A0AAN8A967_9SACH</name>
<gene>
    <name evidence="3" type="ORF">RI543_001248</name>
</gene>
<dbReference type="EMBL" id="JAWIZZ010000036">
    <property type="protein sequence ID" value="KAK5781406.1"/>
    <property type="molecule type" value="Genomic_DNA"/>
</dbReference>
<protein>
    <recommendedName>
        <fullName evidence="5">Type 2A phosphatase activator TIP41</fullName>
    </recommendedName>
</protein>
<dbReference type="InterPro" id="IPR007303">
    <property type="entry name" value="TIP41-like"/>
</dbReference>
<dbReference type="InterPro" id="IPR051330">
    <property type="entry name" value="Phosphatase_reg/MetRdx"/>
</dbReference>
<dbReference type="AlphaFoldDB" id="A0AAN8A967"/>
<sequence>MSHEEAKHIPSRRTPIGLKGIDTITINAAREMHTKTVRARFPPNRIPNPATTTTTTKTNTNIKVGMDSIMWNDIFSAKNSTLVTNTATDSRTMAETVTAMAPPMMAPAKLTKLRHKCNNPNNPPCLHCGTMIIPSPTARMPLEDIPSISIDNWTITSCKKPILNSVELETWESKYLPGLRALPEMIFGNNFIKIENIKHSWQIEFNALDALKLVSLEDAGIRVAYSKDWIESKKRVNQNKNINKKNNEIEVHEVEIDKLLQIVKHYDWTYTTEYKGTIHTKEKSGEDDKYIFQRDDSLELPIEKLSRPDPILYFDDMILYEDELADNGISLLTCKIRVMNERLLLLMRFFLNVDDVILRVYDTRVYVEFNTNEIIREFKKYEGDNETLQRYSRIANSMDPKALLRDSDWVVKHLPLKTRECEYLKFSD</sequence>
<comment type="similarity">
    <text evidence="1">Belongs to the TIP41 family.</text>
</comment>
<evidence type="ECO:0000256" key="1">
    <source>
        <dbReference type="ARBA" id="ARBA00006658"/>
    </source>
</evidence>
<dbReference type="Proteomes" id="UP001306508">
    <property type="component" value="Unassembled WGS sequence"/>
</dbReference>
<keyword evidence="2" id="KW-0175">Coiled coil</keyword>
<reference evidence="4" key="1">
    <citation type="submission" date="2023-07" db="EMBL/GenBank/DDBJ databases">
        <title>A draft genome of Kazachstania heterogenica Y-27499.</title>
        <authorList>
            <person name="Donic C."/>
            <person name="Kralova J.S."/>
            <person name="Fidel L."/>
            <person name="Ben-Dor S."/>
            <person name="Jung S."/>
        </authorList>
    </citation>
    <scope>NUCLEOTIDE SEQUENCE [LARGE SCALE GENOMIC DNA]</scope>
    <source>
        <strain evidence="4">Y27499</strain>
    </source>
</reference>
<organism evidence="3 4">
    <name type="scientific">Arxiozyma heterogenica</name>
    <dbReference type="NCBI Taxonomy" id="278026"/>
    <lineage>
        <taxon>Eukaryota</taxon>
        <taxon>Fungi</taxon>
        <taxon>Dikarya</taxon>
        <taxon>Ascomycota</taxon>
        <taxon>Saccharomycotina</taxon>
        <taxon>Saccharomycetes</taxon>
        <taxon>Saccharomycetales</taxon>
        <taxon>Saccharomycetaceae</taxon>
        <taxon>Arxiozyma</taxon>
    </lineage>
</organism>
<keyword evidence="4" id="KW-1185">Reference proteome</keyword>
<evidence type="ECO:0000313" key="4">
    <source>
        <dbReference type="Proteomes" id="UP001306508"/>
    </source>
</evidence>
<accession>A0AAN8A967</accession>
<dbReference type="PANTHER" id="PTHR21021:SF16">
    <property type="entry name" value="TIP41-LIKE PROTEIN"/>
    <property type="match status" value="1"/>
</dbReference>
<dbReference type="PANTHER" id="PTHR21021">
    <property type="entry name" value="GAF/PUTATIVE CYTOSKELETAL PROTEIN"/>
    <property type="match status" value="1"/>
</dbReference>
<dbReference type="Pfam" id="PF04176">
    <property type="entry name" value="TIP41"/>
    <property type="match status" value="1"/>
</dbReference>
<evidence type="ECO:0008006" key="5">
    <source>
        <dbReference type="Google" id="ProtNLM"/>
    </source>
</evidence>
<dbReference type="GO" id="GO:0005829">
    <property type="term" value="C:cytosol"/>
    <property type="evidence" value="ECO:0007669"/>
    <property type="project" value="TreeGrafter"/>
</dbReference>
<evidence type="ECO:0000256" key="2">
    <source>
        <dbReference type="SAM" id="Coils"/>
    </source>
</evidence>
<feature type="coiled-coil region" evidence="2">
    <location>
        <begin position="235"/>
        <end position="262"/>
    </location>
</feature>
<comment type="caution">
    <text evidence="3">The sequence shown here is derived from an EMBL/GenBank/DDBJ whole genome shotgun (WGS) entry which is preliminary data.</text>
</comment>
<dbReference type="GO" id="GO:0031929">
    <property type="term" value="P:TOR signaling"/>
    <property type="evidence" value="ECO:0007669"/>
    <property type="project" value="TreeGrafter"/>
</dbReference>
<evidence type="ECO:0000313" key="3">
    <source>
        <dbReference type="EMBL" id="KAK5781406.1"/>
    </source>
</evidence>
<proteinExistence type="inferred from homology"/>